<dbReference type="AlphaFoldDB" id="W4M463"/>
<protein>
    <submittedName>
        <fullName evidence="1">Uncharacterized protein</fullName>
    </submittedName>
</protein>
<dbReference type="Proteomes" id="UP000019140">
    <property type="component" value="Unassembled WGS sequence"/>
</dbReference>
<gene>
    <name evidence="1" type="ORF">ETSY2_25665</name>
</gene>
<sequence length="47" mass="5305">MHFLPAHSGHHLNPIEGFWRRMKEVIGADRCFTEMRAALAGPSARDS</sequence>
<evidence type="ECO:0000313" key="1">
    <source>
        <dbReference type="EMBL" id="ETX04980.1"/>
    </source>
</evidence>
<accession>W4M463</accession>
<organism evidence="1 2">
    <name type="scientific">Candidatus Entotheonella gemina</name>
    <dbReference type="NCBI Taxonomy" id="1429439"/>
    <lineage>
        <taxon>Bacteria</taxon>
        <taxon>Pseudomonadati</taxon>
        <taxon>Nitrospinota/Tectimicrobiota group</taxon>
        <taxon>Candidatus Tectimicrobiota</taxon>
        <taxon>Candidatus Entotheonellia</taxon>
        <taxon>Candidatus Entotheonellales</taxon>
        <taxon>Candidatus Entotheonellaceae</taxon>
        <taxon>Candidatus Entotheonella</taxon>
    </lineage>
</organism>
<dbReference type="EMBL" id="AZHX01001073">
    <property type="protein sequence ID" value="ETX04980.1"/>
    <property type="molecule type" value="Genomic_DNA"/>
</dbReference>
<proteinExistence type="predicted"/>
<comment type="caution">
    <text evidence="1">The sequence shown here is derived from an EMBL/GenBank/DDBJ whole genome shotgun (WGS) entry which is preliminary data.</text>
</comment>
<name>W4M463_9BACT</name>
<reference evidence="1 2" key="1">
    <citation type="journal article" date="2014" name="Nature">
        <title>An environmental bacterial taxon with a large and distinct metabolic repertoire.</title>
        <authorList>
            <person name="Wilson M.C."/>
            <person name="Mori T."/>
            <person name="Ruckert C."/>
            <person name="Uria A.R."/>
            <person name="Helf M.J."/>
            <person name="Takada K."/>
            <person name="Gernert C."/>
            <person name="Steffens U.A."/>
            <person name="Heycke N."/>
            <person name="Schmitt S."/>
            <person name="Rinke C."/>
            <person name="Helfrich E.J."/>
            <person name="Brachmann A.O."/>
            <person name="Gurgui C."/>
            <person name="Wakimoto T."/>
            <person name="Kracht M."/>
            <person name="Crusemann M."/>
            <person name="Hentschel U."/>
            <person name="Abe I."/>
            <person name="Matsunaga S."/>
            <person name="Kalinowski J."/>
            <person name="Takeyama H."/>
            <person name="Piel J."/>
        </authorList>
    </citation>
    <scope>NUCLEOTIDE SEQUENCE [LARGE SCALE GENOMIC DNA]</scope>
    <source>
        <strain evidence="2">TSY2</strain>
    </source>
</reference>
<evidence type="ECO:0000313" key="2">
    <source>
        <dbReference type="Proteomes" id="UP000019140"/>
    </source>
</evidence>
<keyword evidence="2" id="KW-1185">Reference proteome</keyword>
<dbReference type="HOGENOM" id="CLU_3165883_0_0_7"/>